<evidence type="ECO:0000313" key="2">
    <source>
        <dbReference type="Proteomes" id="UP000054018"/>
    </source>
</evidence>
<reference evidence="2" key="2">
    <citation type="submission" date="2015-01" db="EMBL/GenBank/DDBJ databases">
        <title>Evolutionary Origins and Diversification of the Mycorrhizal Mutualists.</title>
        <authorList>
            <consortium name="DOE Joint Genome Institute"/>
            <consortium name="Mycorrhizal Genomics Consortium"/>
            <person name="Kohler A."/>
            <person name="Kuo A."/>
            <person name="Nagy L.G."/>
            <person name="Floudas D."/>
            <person name="Copeland A."/>
            <person name="Barry K.W."/>
            <person name="Cichocki N."/>
            <person name="Veneault-Fourrey C."/>
            <person name="LaButti K."/>
            <person name="Lindquist E.A."/>
            <person name="Lipzen A."/>
            <person name="Lundell T."/>
            <person name="Morin E."/>
            <person name="Murat C."/>
            <person name="Riley R."/>
            <person name="Ohm R."/>
            <person name="Sun H."/>
            <person name="Tunlid A."/>
            <person name="Henrissat B."/>
            <person name="Grigoriev I.V."/>
            <person name="Hibbett D.S."/>
            <person name="Martin F."/>
        </authorList>
    </citation>
    <scope>NUCLEOTIDE SEQUENCE [LARGE SCALE GENOMIC DNA]</scope>
    <source>
        <strain evidence="2">441</strain>
    </source>
</reference>
<name>A0A0C9YN89_9AGAM</name>
<proteinExistence type="predicted"/>
<accession>A0A0C9YN89</accession>
<evidence type="ECO:0000313" key="1">
    <source>
        <dbReference type="EMBL" id="KIK18201.1"/>
    </source>
</evidence>
<dbReference type="AlphaFoldDB" id="A0A0C9YN89"/>
<organism evidence="1 2">
    <name type="scientific">Pisolithus microcarpus 441</name>
    <dbReference type="NCBI Taxonomy" id="765257"/>
    <lineage>
        <taxon>Eukaryota</taxon>
        <taxon>Fungi</taxon>
        <taxon>Dikarya</taxon>
        <taxon>Basidiomycota</taxon>
        <taxon>Agaricomycotina</taxon>
        <taxon>Agaricomycetes</taxon>
        <taxon>Agaricomycetidae</taxon>
        <taxon>Boletales</taxon>
        <taxon>Sclerodermatineae</taxon>
        <taxon>Pisolithaceae</taxon>
        <taxon>Pisolithus</taxon>
    </lineage>
</organism>
<gene>
    <name evidence="1" type="ORF">PISMIDRAFT_684507</name>
</gene>
<reference evidence="1 2" key="1">
    <citation type="submission" date="2014-04" db="EMBL/GenBank/DDBJ databases">
        <authorList>
            <consortium name="DOE Joint Genome Institute"/>
            <person name="Kuo A."/>
            <person name="Kohler A."/>
            <person name="Costa M.D."/>
            <person name="Nagy L.G."/>
            <person name="Floudas D."/>
            <person name="Copeland A."/>
            <person name="Barry K.W."/>
            <person name="Cichocki N."/>
            <person name="Veneault-Fourrey C."/>
            <person name="LaButti K."/>
            <person name="Lindquist E.A."/>
            <person name="Lipzen A."/>
            <person name="Lundell T."/>
            <person name="Morin E."/>
            <person name="Murat C."/>
            <person name="Sun H."/>
            <person name="Tunlid A."/>
            <person name="Henrissat B."/>
            <person name="Grigoriev I.V."/>
            <person name="Hibbett D.S."/>
            <person name="Martin F."/>
            <person name="Nordberg H.P."/>
            <person name="Cantor M.N."/>
            <person name="Hua S.X."/>
        </authorList>
    </citation>
    <scope>NUCLEOTIDE SEQUENCE [LARGE SCALE GENOMIC DNA]</scope>
    <source>
        <strain evidence="1 2">441</strain>
    </source>
</reference>
<keyword evidence="2" id="KW-1185">Reference proteome</keyword>
<protein>
    <submittedName>
        <fullName evidence="1">Uncharacterized protein</fullName>
    </submittedName>
</protein>
<dbReference type="EMBL" id="KN833811">
    <property type="protein sequence ID" value="KIK18201.1"/>
    <property type="molecule type" value="Genomic_DNA"/>
</dbReference>
<sequence>MRWLSPLKPTRLAYQCRYPEGVIWACDCTPLLGILCAPRPSWKWPEGVIWARGM</sequence>
<dbReference type="Proteomes" id="UP000054018">
    <property type="component" value="Unassembled WGS sequence"/>
</dbReference>
<dbReference type="HOGENOM" id="CLU_3051221_0_0_1"/>